<name>A0AAD5LP67_9CRUS</name>
<keyword evidence="5 9" id="KW-1133">Transmembrane helix</keyword>
<dbReference type="PANTHER" id="PTHR33968:SF1">
    <property type="entry name" value="PROTEIN PET100 HOMOLOG, MITOCHONDRIAL"/>
    <property type="match status" value="1"/>
</dbReference>
<evidence type="ECO:0000256" key="1">
    <source>
        <dbReference type="ARBA" id="ARBA00004167"/>
    </source>
</evidence>
<evidence type="ECO:0000313" key="11">
    <source>
        <dbReference type="Proteomes" id="UP000820818"/>
    </source>
</evidence>
<dbReference type="Proteomes" id="UP000820818">
    <property type="component" value="Linkage Group LG3"/>
</dbReference>
<comment type="similarity">
    <text evidence="8">Belongs to the PET100 family.</text>
</comment>
<evidence type="ECO:0000256" key="7">
    <source>
        <dbReference type="ARBA" id="ARBA00023136"/>
    </source>
</evidence>
<evidence type="ECO:0000256" key="9">
    <source>
        <dbReference type="SAM" id="Phobius"/>
    </source>
</evidence>
<evidence type="ECO:0000256" key="3">
    <source>
        <dbReference type="ARBA" id="ARBA00022692"/>
    </source>
</evidence>
<evidence type="ECO:0000256" key="6">
    <source>
        <dbReference type="ARBA" id="ARBA00023128"/>
    </source>
</evidence>
<dbReference type="GO" id="GO:0005743">
    <property type="term" value="C:mitochondrial inner membrane"/>
    <property type="evidence" value="ECO:0007669"/>
    <property type="project" value="TreeGrafter"/>
</dbReference>
<dbReference type="AlphaFoldDB" id="A0AAD5LP67"/>
<evidence type="ECO:0000256" key="2">
    <source>
        <dbReference type="ARBA" id="ARBA00004325"/>
    </source>
</evidence>
<dbReference type="GO" id="GO:0051082">
    <property type="term" value="F:unfolded protein binding"/>
    <property type="evidence" value="ECO:0007669"/>
    <property type="project" value="TreeGrafter"/>
</dbReference>
<dbReference type="Pfam" id="PF09803">
    <property type="entry name" value="Pet100"/>
    <property type="match status" value="1"/>
</dbReference>
<accession>A0AAD5LP67</accession>
<dbReference type="PANTHER" id="PTHR33968">
    <property type="entry name" value="PROTEIN PET100 HOMOLOG, MITOCHONDRIAL"/>
    <property type="match status" value="1"/>
</dbReference>
<evidence type="ECO:0000313" key="10">
    <source>
        <dbReference type="EMBL" id="KAI9561438.1"/>
    </source>
</evidence>
<dbReference type="InterPro" id="IPR018625">
    <property type="entry name" value="Pet100"/>
</dbReference>
<comment type="subcellular location">
    <subcellularLocation>
        <location evidence="1">Membrane</location>
        <topology evidence="1">Single-pass membrane protein</topology>
    </subcellularLocation>
    <subcellularLocation>
        <location evidence="2">Mitochondrion membrane</location>
    </subcellularLocation>
</comment>
<evidence type="ECO:0000256" key="5">
    <source>
        <dbReference type="ARBA" id="ARBA00022989"/>
    </source>
</evidence>
<organism evidence="10 11">
    <name type="scientific">Daphnia sinensis</name>
    <dbReference type="NCBI Taxonomy" id="1820382"/>
    <lineage>
        <taxon>Eukaryota</taxon>
        <taxon>Metazoa</taxon>
        <taxon>Ecdysozoa</taxon>
        <taxon>Arthropoda</taxon>
        <taxon>Crustacea</taxon>
        <taxon>Branchiopoda</taxon>
        <taxon>Diplostraca</taxon>
        <taxon>Cladocera</taxon>
        <taxon>Anomopoda</taxon>
        <taxon>Daphniidae</taxon>
        <taxon>Daphnia</taxon>
        <taxon>Daphnia similis group</taxon>
    </lineage>
</organism>
<keyword evidence="11" id="KW-1185">Reference proteome</keyword>
<evidence type="ECO:0008006" key="12">
    <source>
        <dbReference type="Google" id="ProtNLM"/>
    </source>
</evidence>
<keyword evidence="3 9" id="KW-0812">Transmembrane</keyword>
<proteinExistence type="inferred from homology"/>
<dbReference type="EMBL" id="WJBH02000003">
    <property type="protein sequence ID" value="KAI9561438.1"/>
    <property type="molecule type" value="Genomic_DNA"/>
</dbReference>
<keyword evidence="7 9" id="KW-0472">Membrane</keyword>
<dbReference type="GO" id="GO:0033617">
    <property type="term" value="P:mitochondrial respiratory chain complex IV assembly"/>
    <property type="evidence" value="ECO:0007669"/>
    <property type="project" value="InterPro"/>
</dbReference>
<gene>
    <name evidence="10" type="ORF">GHT06_012395</name>
</gene>
<keyword evidence="4" id="KW-0809">Transit peptide</keyword>
<evidence type="ECO:0000256" key="4">
    <source>
        <dbReference type="ARBA" id="ARBA00022946"/>
    </source>
</evidence>
<evidence type="ECO:0000256" key="8">
    <source>
        <dbReference type="ARBA" id="ARBA00038077"/>
    </source>
</evidence>
<protein>
    <recommendedName>
        <fullName evidence="12">Protein PET100 homolog, mitochondrial</fullName>
    </recommendedName>
</protein>
<keyword evidence="6" id="KW-0496">Mitochondrion</keyword>
<sequence length="84" mass="10418">MGNWQLEAAKMALYMVFPVGLFYYFNQAEYFEDWMINLRREMYPAENRVNKKAFEDTIREMKEKREREYLRLLEEKESAKRSVF</sequence>
<comment type="caution">
    <text evidence="10">The sequence shown here is derived from an EMBL/GenBank/DDBJ whole genome shotgun (WGS) entry which is preliminary data.</text>
</comment>
<feature type="transmembrane region" description="Helical" evidence="9">
    <location>
        <begin position="12"/>
        <end position="31"/>
    </location>
</feature>
<reference evidence="10 11" key="1">
    <citation type="submission" date="2022-05" db="EMBL/GenBank/DDBJ databases">
        <title>A multi-omics perspective on studying reproductive biology in Daphnia sinensis.</title>
        <authorList>
            <person name="Jia J."/>
        </authorList>
    </citation>
    <scope>NUCLEOTIDE SEQUENCE [LARGE SCALE GENOMIC DNA]</scope>
    <source>
        <strain evidence="10 11">WSL</strain>
    </source>
</reference>